<dbReference type="Proteomes" id="UP000005104">
    <property type="component" value="Chromosome"/>
</dbReference>
<evidence type="ECO:0000313" key="2">
    <source>
        <dbReference type="Proteomes" id="UP000005104"/>
    </source>
</evidence>
<evidence type="ECO:0008006" key="3">
    <source>
        <dbReference type="Google" id="ProtNLM"/>
    </source>
</evidence>
<dbReference type="AlphaFoldDB" id="H5Y554"/>
<gene>
    <name evidence="1" type="ORF">DesyoDRAFT_3122</name>
</gene>
<dbReference type="HOGENOM" id="CLU_823161_0_0_9"/>
<keyword evidence="2" id="KW-1185">Reference proteome</keyword>
<dbReference type="SUPFAM" id="SSF48452">
    <property type="entry name" value="TPR-like"/>
    <property type="match status" value="1"/>
</dbReference>
<dbReference type="Gene3D" id="1.25.40.10">
    <property type="entry name" value="Tetratricopeptide repeat domain"/>
    <property type="match status" value="1"/>
</dbReference>
<reference evidence="1 2" key="1">
    <citation type="submission" date="2011-11" db="EMBL/GenBank/DDBJ databases">
        <title>The Noncontiguous Finished genome of Desulfosporosinus youngiae DSM 17734.</title>
        <authorList>
            <consortium name="US DOE Joint Genome Institute (JGI-PGF)"/>
            <person name="Lucas S."/>
            <person name="Han J."/>
            <person name="Lapidus A."/>
            <person name="Cheng J.-F."/>
            <person name="Goodwin L."/>
            <person name="Pitluck S."/>
            <person name="Peters L."/>
            <person name="Ovchinnikova G."/>
            <person name="Lu M."/>
            <person name="Land M.L."/>
            <person name="Hauser L."/>
            <person name="Pester M."/>
            <person name="Spring S."/>
            <person name="Ollivier B."/>
            <person name="Rattei T."/>
            <person name="Klenk H.-P."/>
            <person name="Wagner M."/>
            <person name="Loy A."/>
            <person name="Woyke T.J."/>
        </authorList>
    </citation>
    <scope>NUCLEOTIDE SEQUENCE [LARGE SCALE GENOMIC DNA]</scope>
    <source>
        <strain evidence="1 2">DSM 17734</strain>
    </source>
</reference>
<name>H5Y554_9FIRM</name>
<dbReference type="InterPro" id="IPR011990">
    <property type="entry name" value="TPR-like_helical_dom_sf"/>
</dbReference>
<protein>
    <recommendedName>
        <fullName evidence="3">Tetratricopeptide repeat protein</fullName>
    </recommendedName>
</protein>
<dbReference type="eggNOG" id="ENOG50340I2">
    <property type="taxonomic scope" value="Bacteria"/>
</dbReference>
<proteinExistence type="predicted"/>
<sequence>MIKRRKRGYRSRRKAVFLLLLVIIFLFTAGPFVWHMEKIRQAKSIYDIPKVQEELLWVETNAGLLNKLGFVKDTKLWLELNVGGQDLESKLVSYQDEKHRFWLYLLYLQEGKLTDARNVLDSMSESSLKGLGEGLMLISKGDAGQARQLLAETGFKWKELSVEEQILGHLSLAQAALILGDPQGAQTELQAAQELNPHNPAYLSMAFNMAIEQEQWTKAVELSQRIDTQTWRQGNGLYETKKAILAIRQDNSQALSESLSSLQELPQGEACINYVNGIQALGQGKLEEGKKLLTEALAKGLEGELNSDAQKALNQVIDREKAEQKLRAVVAETS</sequence>
<evidence type="ECO:0000313" key="1">
    <source>
        <dbReference type="EMBL" id="EHQ90158.1"/>
    </source>
</evidence>
<organism evidence="1 2">
    <name type="scientific">Desulfosporosinus youngiae DSM 17734</name>
    <dbReference type="NCBI Taxonomy" id="768710"/>
    <lineage>
        <taxon>Bacteria</taxon>
        <taxon>Bacillati</taxon>
        <taxon>Bacillota</taxon>
        <taxon>Clostridia</taxon>
        <taxon>Eubacteriales</taxon>
        <taxon>Desulfitobacteriaceae</taxon>
        <taxon>Desulfosporosinus</taxon>
    </lineage>
</organism>
<dbReference type="RefSeq" id="WP_007784429.1">
    <property type="nucleotide sequence ID" value="NZ_CM001441.1"/>
</dbReference>
<accession>H5Y554</accession>
<dbReference type="EMBL" id="CM001441">
    <property type="protein sequence ID" value="EHQ90158.1"/>
    <property type="molecule type" value="Genomic_DNA"/>
</dbReference>